<dbReference type="GO" id="GO:0008233">
    <property type="term" value="F:peptidase activity"/>
    <property type="evidence" value="ECO:0007669"/>
    <property type="project" value="UniProtKB-KW"/>
</dbReference>
<dbReference type="GO" id="GO:0006508">
    <property type="term" value="P:proteolysis"/>
    <property type="evidence" value="ECO:0007669"/>
    <property type="project" value="UniProtKB-KW"/>
</dbReference>
<keyword evidence="2" id="KW-0645">Protease</keyword>
<sequence length="383" mass="40823">MKTASSKNTAFAACTFEISTTGNRIQLFPAGTFRANDTRPVDCKHWVLTDAVAKKVMARLAARPNRIVIDYEHQTLLTQENGKPAPAAGWWMGKNAVWEASGLFVDDVMWTDAARAMIDKKEYLYISPVFSYDRTTGEIIDVFHAALTNNPGLDGMEEVTIAASRLASQSNPSENPMNPKLLALLIQLLGLAEDATEADVLAALEKAVADMPTPEGQPASLTSLLAVFKDKDTKLGEKDTEIAALKLAVTASATKNPGQPDPAKYVPIAVVTDMQKQMAALTGRLDSGELETIVQEALKAGKLLPAMEPWARELGGKDIAALRSFVEASAPIAALTSTQTGGKQPGAGDKHGLTAVELNIAALAGLTPDEFAAAKKLMPENPQ</sequence>
<keyword evidence="2" id="KW-0378">Hydrolase</keyword>
<organism evidence="2 3">
    <name type="scientific">Limnobaculum xujianqingii</name>
    <dbReference type="NCBI Taxonomy" id="2738837"/>
    <lineage>
        <taxon>Bacteria</taxon>
        <taxon>Pseudomonadati</taxon>
        <taxon>Pseudomonadota</taxon>
        <taxon>Gammaproteobacteria</taxon>
        <taxon>Enterobacterales</taxon>
        <taxon>Budviciaceae</taxon>
        <taxon>Limnobaculum</taxon>
    </lineage>
</organism>
<dbReference type="InterPro" id="IPR012106">
    <property type="entry name" value="Phage_Mu_Gp1"/>
</dbReference>
<dbReference type="PIRSF" id="PIRSF016624">
    <property type="entry name" value="Mu_prophg_I"/>
    <property type="match status" value="1"/>
</dbReference>
<reference evidence="2 4" key="1">
    <citation type="submission" date="2020-11" db="EMBL/GenBank/DDBJ databases">
        <title>Insectihabitans protaetiae gen. nov. sp. nov. and Insectihabitans allomyrinae sp. nov., isolated from larvae of Protaetia brevitarsis seulensis and Allomyrina dichotoma, respectively.</title>
        <authorList>
            <person name="Lee S.D."/>
            <person name="Byeon Y.-S."/>
            <person name="Kim S.-M."/>
            <person name="Yang H.L."/>
            <person name="Kim I.S."/>
        </authorList>
    </citation>
    <scope>NUCLEOTIDE SEQUENCE</scope>
    <source>
        <strain evidence="2">CWB-B4</strain>
        <strain evidence="1 4">CWB-B43</strain>
    </source>
</reference>
<dbReference type="Proteomes" id="UP001296969">
    <property type="component" value="Unassembled WGS sequence"/>
</dbReference>
<name>A0A9D7FS48_9GAMM</name>
<evidence type="ECO:0000313" key="3">
    <source>
        <dbReference type="Proteomes" id="UP000807542"/>
    </source>
</evidence>
<dbReference type="RefSeq" id="WP_228397625.1">
    <property type="nucleotide sequence ID" value="NZ_JADRCP010000001.1"/>
</dbReference>
<evidence type="ECO:0000313" key="2">
    <source>
        <dbReference type="EMBL" id="MBK5175878.1"/>
    </source>
</evidence>
<dbReference type="Proteomes" id="UP000807542">
    <property type="component" value="Unassembled WGS sequence"/>
</dbReference>
<dbReference type="AlphaFoldDB" id="A0A9D7FS48"/>
<evidence type="ECO:0000313" key="1">
    <source>
        <dbReference type="EMBL" id="MBK5072569.1"/>
    </source>
</evidence>
<proteinExistence type="predicted"/>
<gene>
    <name evidence="2" type="ORF">I2492_06040</name>
    <name evidence="1" type="ORF">I2493_06040</name>
</gene>
<dbReference type="Pfam" id="PF10123">
    <property type="entry name" value="Mu-like_Pro"/>
    <property type="match status" value="1"/>
</dbReference>
<dbReference type="EMBL" id="JADRCP010000001">
    <property type="protein sequence ID" value="MBK5175878.1"/>
    <property type="molecule type" value="Genomic_DNA"/>
</dbReference>
<accession>A0A9D7FS48</accession>
<keyword evidence="4" id="KW-1185">Reference proteome</keyword>
<evidence type="ECO:0000313" key="4">
    <source>
        <dbReference type="Proteomes" id="UP001296969"/>
    </source>
</evidence>
<protein>
    <submittedName>
        <fullName evidence="2">Phage protease</fullName>
    </submittedName>
</protein>
<comment type="caution">
    <text evidence="2">The sequence shown here is derived from an EMBL/GenBank/DDBJ whole genome shotgun (WGS) entry which is preliminary data.</text>
</comment>
<dbReference type="EMBL" id="JADRCQ010000001">
    <property type="protein sequence ID" value="MBK5072569.1"/>
    <property type="molecule type" value="Genomic_DNA"/>
</dbReference>